<dbReference type="Proteomes" id="UP000064249">
    <property type="component" value="Unassembled WGS sequence"/>
</dbReference>
<protein>
    <submittedName>
        <fullName evidence="1">Uncharacterized protein</fullName>
    </submittedName>
</protein>
<organism evidence="1 2">
    <name type="scientific">Anaerolinea thermophila</name>
    <dbReference type="NCBI Taxonomy" id="167964"/>
    <lineage>
        <taxon>Bacteria</taxon>
        <taxon>Bacillati</taxon>
        <taxon>Chloroflexota</taxon>
        <taxon>Anaerolineae</taxon>
        <taxon>Anaerolineales</taxon>
        <taxon>Anaerolineaceae</taxon>
        <taxon>Anaerolinea</taxon>
    </lineage>
</organism>
<name>A0A101FWJ7_9CHLR</name>
<evidence type="ECO:0000313" key="1">
    <source>
        <dbReference type="EMBL" id="KUK45796.1"/>
    </source>
</evidence>
<proteinExistence type="predicted"/>
<evidence type="ECO:0000313" key="2">
    <source>
        <dbReference type="Proteomes" id="UP000064249"/>
    </source>
</evidence>
<accession>A0A101FWJ7</accession>
<reference evidence="1 2" key="1">
    <citation type="journal article" date="2015" name="MBio">
        <title>Genome-Resolved Metagenomic Analysis Reveals Roles for Candidate Phyla and Other Microbial Community Members in Biogeochemical Transformations in Oil Reservoirs.</title>
        <authorList>
            <person name="Hu P."/>
            <person name="Tom L."/>
            <person name="Singh A."/>
            <person name="Thomas B.C."/>
            <person name="Baker B.J."/>
            <person name="Piceno Y.M."/>
            <person name="Andersen G.L."/>
            <person name="Banfield J.F."/>
        </authorList>
    </citation>
    <scope>NUCLEOTIDE SEQUENCE [LARGE SCALE GENOMIC DNA]</scope>
    <source>
        <strain evidence="1">46_16</strain>
    </source>
</reference>
<comment type="caution">
    <text evidence="1">The sequence shown here is derived from an EMBL/GenBank/DDBJ whole genome shotgun (WGS) entry which is preliminary data.</text>
</comment>
<dbReference type="AlphaFoldDB" id="A0A101FWJ7"/>
<sequence>MDIGMLWFDNDPKSDLFSKVARAAAYYQKKYGQEPNLCFVHPSMISEKETHAGTIDVCSNSTIIPNHFWIGVGQQVHS</sequence>
<dbReference type="EMBL" id="LGFU01000148">
    <property type="protein sequence ID" value="KUK45796.1"/>
    <property type="molecule type" value="Genomic_DNA"/>
</dbReference>
<gene>
    <name evidence="1" type="ORF">XD73_1327</name>
</gene>